<accession>J3M4Z3</accession>
<name>J3M4Z3_ORYBR</name>
<dbReference type="Proteomes" id="UP000006038">
    <property type="component" value="Chromosome 5"/>
</dbReference>
<dbReference type="Gramene" id="OB05G16670.1">
    <property type="protein sequence ID" value="OB05G16670.1"/>
    <property type="gene ID" value="OB05G16670"/>
</dbReference>
<keyword evidence="2" id="KW-1185">Reference proteome</keyword>
<reference evidence="1" key="1">
    <citation type="journal article" date="2013" name="Nat. Commun.">
        <title>Whole-genome sequencing of Oryza brachyantha reveals mechanisms underlying Oryza genome evolution.</title>
        <authorList>
            <person name="Chen J."/>
            <person name="Huang Q."/>
            <person name="Gao D."/>
            <person name="Wang J."/>
            <person name="Lang Y."/>
            <person name="Liu T."/>
            <person name="Li B."/>
            <person name="Bai Z."/>
            <person name="Luis Goicoechea J."/>
            <person name="Liang C."/>
            <person name="Chen C."/>
            <person name="Zhang W."/>
            <person name="Sun S."/>
            <person name="Liao Y."/>
            <person name="Zhang X."/>
            <person name="Yang L."/>
            <person name="Song C."/>
            <person name="Wang M."/>
            <person name="Shi J."/>
            <person name="Liu G."/>
            <person name="Liu J."/>
            <person name="Zhou H."/>
            <person name="Zhou W."/>
            <person name="Yu Q."/>
            <person name="An N."/>
            <person name="Chen Y."/>
            <person name="Cai Q."/>
            <person name="Wang B."/>
            <person name="Liu B."/>
            <person name="Min J."/>
            <person name="Huang Y."/>
            <person name="Wu H."/>
            <person name="Li Z."/>
            <person name="Zhang Y."/>
            <person name="Yin Y."/>
            <person name="Song W."/>
            <person name="Jiang J."/>
            <person name="Jackson S.A."/>
            <person name="Wing R.A."/>
            <person name="Wang J."/>
            <person name="Chen M."/>
        </authorList>
    </citation>
    <scope>NUCLEOTIDE SEQUENCE [LARGE SCALE GENOMIC DNA]</scope>
    <source>
        <strain evidence="1">cv. IRGC 101232</strain>
    </source>
</reference>
<evidence type="ECO:0000313" key="1">
    <source>
        <dbReference type="EnsemblPlants" id="OB05G16670.1"/>
    </source>
</evidence>
<dbReference type="AlphaFoldDB" id="J3M4Z3"/>
<reference evidence="1" key="2">
    <citation type="submission" date="2013-04" db="UniProtKB">
        <authorList>
            <consortium name="EnsemblPlants"/>
        </authorList>
    </citation>
    <scope>IDENTIFICATION</scope>
</reference>
<organism evidence="1">
    <name type="scientific">Oryza brachyantha</name>
    <name type="common">malo sina</name>
    <dbReference type="NCBI Taxonomy" id="4533"/>
    <lineage>
        <taxon>Eukaryota</taxon>
        <taxon>Viridiplantae</taxon>
        <taxon>Streptophyta</taxon>
        <taxon>Embryophyta</taxon>
        <taxon>Tracheophyta</taxon>
        <taxon>Spermatophyta</taxon>
        <taxon>Magnoliopsida</taxon>
        <taxon>Liliopsida</taxon>
        <taxon>Poales</taxon>
        <taxon>Poaceae</taxon>
        <taxon>BOP clade</taxon>
        <taxon>Oryzoideae</taxon>
        <taxon>Oryzeae</taxon>
        <taxon>Oryzinae</taxon>
        <taxon>Oryza</taxon>
    </lineage>
</organism>
<protein>
    <submittedName>
        <fullName evidence="1">Uncharacterized protein</fullName>
    </submittedName>
</protein>
<dbReference type="HOGENOM" id="CLU_2363088_0_0_1"/>
<dbReference type="EnsemblPlants" id="OB05G16670.1">
    <property type="protein sequence ID" value="OB05G16670.1"/>
    <property type="gene ID" value="OB05G16670"/>
</dbReference>
<proteinExistence type="predicted"/>
<sequence>MHRRGLFTKMFSVGNAQCVMIIGFRDDHKCSLLLTEQVRHMTAFSSYGIMENFTAIEKVTQDTKVFNTTKLLISFTILNVQCHSWNMDLWFLMDYV</sequence>
<evidence type="ECO:0000313" key="2">
    <source>
        <dbReference type="Proteomes" id="UP000006038"/>
    </source>
</evidence>